<reference evidence="7" key="1">
    <citation type="submission" date="2020-08" db="EMBL/GenBank/DDBJ databases">
        <title>Multicomponent nature underlies the extraordinary mechanical properties of spider dragline silk.</title>
        <authorList>
            <person name="Kono N."/>
            <person name="Nakamura H."/>
            <person name="Mori M."/>
            <person name="Yoshida Y."/>
            <person name="Ohtoshi R."/>
            <person name="Malay A.D."/>
            <person name="Moran D.A.P."/>
            <person name="Tomita M."/>
            <person name="Numata K."/>
            <person name="Arakawa K."/>
        </authorList>
    </citation>
    <scope>NUCLEOTIDE SEQUENCE</scope>
</reference>
<dbReference type="GO" id="GO:0005634">
    <property type="term" value="C:nucleus"/>
    <property type="evidence" value="ECO:0007669"/>
    <property type="project" value="UniProtKB-SubCell"/>
</dbReference>
<protein>
    <recommendedName>
        <fullName evidence="6">Cyclin-dependent kinase inhibitor domain-containing protein</fullName>
    </recommendedName>
</protein>
<comment type="similarity">
    <text evidence="2">Belongs to the CDI family.</text>
</comment>
<accession>A0A8X6PKQ8</accession>
<keyword evidence="3" id="KW-0649">Protein kinase inhibitor</keyword>
<evidence type="ECO:0000256" key="4">
    <source>
        <dbReference type="ARBA" id="ARBA00023242"/>
    </source>
</evidence>
<name>A0A8X6PKQ8_NEPPI</name>
<dbReference type="Proteomes" id="UP000887013">
    <property type="component" value="Unassembled WGS sequence"/>
</dbReference>
<dbReference type="PANTHER" id="PTHR10265:SF45">
    <property type="entry name" value="DACAPO"/>
    <property type="match status" value="1"/>
</dbReference>
<dbReference type="InterPro" id="IPR003175">
    <property type="entry name" value="CDI_dom"/>
</dbReference>
<evidence type="ECO:0000313" key="8">
    <source>
        <dbReference type="Proteomes" id="UP000887013"/>
    </source>
</evidence>
<sequence length="110" mass="12700">METVYQPDVVTANSMGRLEPMSVVNVRRNLFGAVSGADPDLDQVLTYYMSEISERVAKAWNFDFEREQPLTSGRFVWEKVCDEVLKKPNYEKKTEVTNVCERKNTMNQSL</sequence>
<organism evidence="7 8">
    <name type="scientific">Nephila pilipes</name>
    <name type="common">Giant wood spider</name>
    <name type="synonym">Nephila maculata</name>
    <dbReference type="NCBI Taxonomy" id="299642"/>
    <lineage>
        <taxon>Eukaryota</taxon>
        <taxon>Metazoa</taxon>
        <taxon>Ecdysozoa</taxon>
        <taxon>Arthropoda</taxon>
        <taxon>Chelicerata</taxon>
        <taxon>Arachnida</taxon>
        <taxon>Araneae</taxon>
        <taxon>Araneomorphae</taxon>
        <taxon>Entelegynae</taxon>
        <taxon>Araneoidea</taxon>
        <taxon>Nephilidae</taxon>
        <taxon>Nephila</taxon>
    </lineage>
</organism>
<keyword evidence="5" id="KW-0131">Cell cycle</keyword>
<evidence type="ECO:0000259" key="6">
    <source>
        <dbReference type="Pfam" id="PF02234"/>
    </source>
</evidence>
<gene>
    <name evidence="7" type="primary">AVEN_162772_1</name>
    <name evidence="7" type="ORF">NPIL_349501</name>
</gene>
<keyword evidence="4" id="KW-0539">Nucleus</keyword>
<dbReference type="GO" id="GO:0004861">
    <property type="term" value="F:cyclin-dependent protein serine/threonine kinase inhibitor activity"/>
    <property type="evidence" value="ECO:0007669"/>
    <property type="project" value="InterPro"/>
</dbReference>
<dbReference type="InterPro" id="IPR044898">
    <property type="entry name" value="CDI_dom_sf"/>
</dbReference>
<keyword evidence="8" id="KW-1185">Reference proteome</keyword>
<evidence type="ECO:0000313" key="7">
    <source>
        <dbReference type="EMBL" id="GFT73446.1"/>
    </source>
</evidence>
<dbReference type="OrthoDB" id="6422544at2759"/>
<comment type="caution">
    <text evidence="7">The sequence shown here is derived from an EMBL/GenBank/DDBJ whole genome shotgun (WGS) entry which is preliminary data.</text>
</comment>
<comment type="subcellular location">
    <subcellularLocation>
        <location evidence="1">Nucleus</location>
    </subcellularLocation>
</comment>
<dbReference type="AlphaFoldDB" id="A0A8X6PKQ8"/>
<proteinExistence type="inferred from homology"/>
<evidence type="ECO:0000256" key="2">
    <source>
        <dbReference type="ARBA" id="ARBA00006726"/>
    </source>
</evidence>
<dbReference type="Pfam" id="PF02234">
    <property type="entry name" value="CDI"/>
    <property type="match status" value="1"/>
</dbReference>
<evidence type="ECO:0000256" key="3">
    <source>
        <dbReference type="ARBA" id="ARBA00023013"/>
    </source>
</evidence>
<evidence type="ECO:0000256" key="1">
    <source>
        <dbReference type="ARBA" id="ARBA00004123"/>
    </source>
</evidence>
<dbReference type="Gene3D" id="4.10.365.10">
    <property type="entry name" value="p27"/>
    <property type="match status" value="1"/>
</dbReference>
<evidence type="ECO:0000256" key="5">
    <source>
        <dbReference type="ARBA" id="ARBA00023306"/>
    </source>
</evidence>
<dbReference type="PANTHER" id="PTHR10265">
    <property type="entry name" value="CYCLIN-DEPENDENT KINASE INHIBITOR 1"/>
    <property type="match status" value="1"/>
</dbReference>
<feature type="domain" description="Cyclin-dependent kinase inhibitor" evidence="6">
    <location>
        <begin position="29"/>
        <end position="80"/>
    </location>
</feature>
<dbReference type="GO" id="GO:0051726">
    <property type="term" value="P:regulation of cell cycle"/>
    <property type="evidence" value="ECO:0007669"/>
    <property type="project" value="InterPro"/>
</dbReference>
<dbReference type="EMBL" id="BMAW01070488">
    <property type="protein sequence ID" value="GFT73446.1"/>
    <property type="molecule type" value="Genomic_DNA"/>
</dbReference>